<dbReference type="PROSITE" id="PS50110">
    <property type="entry name" value="RESPONSE_REGULATORY"/>
    <property type="match status" value="1"/>
</dbReference>
<dbReference type="RefSeq" id="WP_141197794.1">
    <property type="nucleotide sequence ID" value="NZ_CP041186.1"/>
</dbReference>
<dbReference type="GO" id="GO:0000160">
    <property type="term" value="P:phosphorelay signal transduction system"/>
    <property type="evidence" value="ECO:0007669"/>
    <property type="project" value="InterPro"/>
</dbReference>
<dbReference type="Gene3D" id="3.40.50.2300">
    <property type="match status" value="1"/>
</dbReference>
<dbReference type="OrthoDB" id="9786548at2"/>
<sequence>MSSSKRILVIDDSRAMRMLIARSLRKLDCEVVEACDGQDALDQLDQIGPIDGALVDWNMPRMNGIDFVRAVRGKPHWDTVPLVMVTSETDVERISEALESGANEYVIKPFTDDGLTAKLQTAGVLE</sequence>
<keyword evidence="1 2" id="KW-0597">Phosphoprotein</keyword>
<evidence type="ECO:0000313" key="4">
    <source>
        <dbReference type="EMBL" id="QDG51309.1"/>
    </source>
</evidence>
<evidence type="ECO:0000256" key="1">
    <source>
        <dbReference type="ARBA" id="ARBA00022553"/>
    </source>
</evidence>
<organism evidence="4 5">
    <name type="scientific">Persicimonas caeni</name>
    <dbReference type="NCBI Taxonomy" id="2292766"/>
    <lineage>
        <taxon>Bacteria</taxon>
        <taxon>Deltaproteobacteria</taxon>
        <taxon>Bradymonadales</taxon>
        <taxon>Bradymonadaceae</taxon>
        <taxon>Persicimonas</taxon>
    </lineage>
</organism>
<accession>A0A5B8Y3T8</accession>
<feature type="modified residue" description="4-aspartylphosphate" evidence="2">
    <location>
        <position position="56"/>
    </location>
</feature>
<dbReference type="SMART" id="SM00448">
    <property type="entry name" value="REC"/>
    <property type="match status" value="1"/>
</dbReference>
<evidence type="ECO:0000313" key="5">
    <source>
        <dbReference type="Proteomes" id="UP000315995"/>
    </source>
</evidence>
<dbReference type="PANTHER" id="PTHR44591:SF25">
    <property type="entry name" value="CHEMOTAXIS TWO-COMPONENT RESPONSE REGULATOR"/>
    <property type="match status" value="1"/>
</dbReference>
<dbReference type="PANTHER" id="PTHR44591">
    <property type="entry name" value="STRESS RESPONSE REGULATOR PROTEIN 1"/>
    <property type="match status" value="1"/>
</dbReference>
<keyword evidence="5" id="KW-1185">Reference proteome</keyword>
<dbReference type="EMBL" id="CP041186">
    <property type="protein sequence ID" value="QDG51309.1"/>
    <property type="molecule type" value="Genomic_DNA"/>
</dbReference>
<gene>
    <name evidence="4" type="ORF">FIV42_11320</name>
</gene>
<dbReference type="SUPFAM" id="SSF52172">
    <property type="entry name" value="CheY-like"/>
    <property type="match status" value="1"/>
</dbReference>
<dbReference type="Pfam" id="PF00072">
    <property type="entry name" value="Response_reg"/>
    <property type="match status" value="1"/>
</dbReference>
<reference evidence="4 5" key="1">
    <citation type="submission" date="2019-06" db="EMBL/GenBank/DDBJ databases">
        <title>Persicimonas caeni gen. nov., sp. nov., a predatory bacterium isolated from solar saltern.</title>
        <authorList>
            <person name="Wang S."/>
        </authorList>
    </citation>
    <scope>NUCLEOTIDE SEQUENCE [LARGE SCALE GENOMIC DNA]</scope>
    <source>
        <strain evidence="4 5">YN101</strain>
    </source>
</reference>
<evidence type="ECO:0000259" key="3">
    <source>
        <dbReference type="PROSITE" id="PS50110"/>
    </source>
</evidence>
<proteinExistence type="predicted"/>
<dbReference type="AlphaFoldDB" id="A0A4Y6PT48"/>
<dbReference type="InterPro" id="IPR001789">
    <property type="entry name" value="Sig_transdc_resp-reg_receiver"/>
</dbReference>
<dbReference type="InterPro" id="IPR050595">
    <property type="entry name" value="Bact_response_regulator"/>
</dbReference>
<dbReference type="Proteomes" id="UP000315995">
    <property type="component" value="Chromosome"/>
</dbReference>
<dbReference type="InterPro" id="IPR011006">
    <property type="entry name" value="CheY-like_superfamily"/>
</dbReference>
<feature type="domain" description="Response regulatory" evidence="3">
    <location>
        <begin position="6"/>
        <end position="123"/>
    </location>
</feature>
<protein>
    <submittedName>
        <fullName evidence="4">Response regulator</fullName>
    </submittedName>
</protein>
<evidence type="ECO:0000256" key="2">
    <source>
        <dbReference type="PROSITE-ProRule" id="PRU00169"/>
    </source>
</evidence>
<name>A0A4Y6PT48_PERCE</name>
<accession>A0A4Y6PT48</accession>